<feature type="binding site" evidence="4">
    <location>
        <position position="224"/>
    </location>
    <ligand>
        <name>Zn(2+)</name>
        <dbReference type="ChEBI" id="CHEBI:29105"/>
    </ligand>
</feature>
<sequence>MSTLAAAPSTTPSRPQLPATFAEELRAKCVQEQRKIEQARPAPEPAGEISQADIASFSEHLRSSKRILALCGAGMSAASGIPTFRGSGRFWREYGGEISSMKLFSQNPSLVWQNFNYRRHRALKAEPNAAHFALAELASKKADFFTIMQNIDGLSERANHPATNLQHFHGSLFDVKCTNAACDYTETGNMTDPIVPALAQPEEGDLADPKTPMREVAPEDLPHCPECSSLLRPGVVMFGEFIPQSSFERVDEWATNGQIDLMLVIGTSSTVWPAAGYIQTARTLGARIAVFNIERPNEDVPNQRLREQDWFFQGDAAETVPKVMKEAISGL</sequence>
<reference evidence="6" key="1">
    <citation type="journal article" date="2020" name="Stud. Mycol.">
        <title>101 Dothideomycetes genomes: a test case for predicting lifestyles and emergence of pathogens.</title>
        <authorList>
            <person name="Haridas S."/>
            <person name="Albert R."/>
            <person name="Binder M."/>
            <person name="Bloem J."/>
            <person name="Labutti K."/>
            <person name="Salamov A."/>
            <person name="Andreopoulos B."/>
            <person name="Baker S."/>
            <person name="Barry K."/>
            <person name="Bills G."/>
            <person name="Bluhm B."/>
            <person name="Cannon C."/>
            <person name="Castanera R."/>
            <person name="Culley D."/>
            <person name="Daum C."/>
            <person name="Ezra D."/>
            <person name="Gonzalez J."/>
            <person name="Henrissat B."/>
            <person name="Kuo A."/>
            <person name="Liang C."/>
            <person name="Lipzen A."/>
            <person name="Lutzoni F."/>
            <person name="Magnuson J."/>
            <person name="Mondo S."/>
            <person name="Nolan M."/>
            <person name="Ohm R."/>
            <person name="Pangilinan J."/>
            <person name="Park H.-J."/>
            <person name="Ramirez L."/>
            <person name="Alfaro M."/>
            <person name="Sun H."/>
            <person name="Tritt A."/>
            <person name="Yoshinaga Y."/>
            <person name="Zwiers L.-H."/>
            <person name="Turgeon B."/>
            <person name="Goodwin S."/>
            <person name="Spatafora J."/>
            <person name="Crous P."/>
            <person name="Grigoriev I."/>
        </authorList>
    </citation>
    <scope>NUCLEOTIDE SEQUENCE</scope>
    <source>
        <strain evidence="6">CBS 121167</strain>
    </source>
</reference>
<dbReference type="Proteomes" id="UP000799438">
    <property type="component" value="Unassembled WGS sequence"/>
</dbReference>
<dbReference type="GO" id="GO:0046872">
    <property type="term" value="F:metal ion binding"/>
    <property type="evidence" value="ECO:0007669"/>
    <property type="project" value="UniProtKB-KW"/>
</dbReference>
<evidence type="ECO:0000259" key="5">
    <source>
        <dbReference type="PROSITE" id="PS50305"/>
    </source>
</evidence>
<dbReference type="RefSeq" id="XP_033394631.1">
    <property type="nucleotide sequence ID" value="XM_033544335.1"/>
</dbReference>
<dbReference type="InterPro" id="IPR003000">
    <property type="entry name" value="Sirtuin"/>
</dbReference>
<dbReference type="InterPro" id="IPR026590">
    <property type="entry name" value="Ssirtuin_cat_dom"/>
</dbReference>
<dbReference type="AlphaFoldDB" id="A0A6A6B5L5"/>
<dbReference type="GO" id="GO:0017136">
    <property type="term" value="F:histone deacetylase activity, NAD-dependent"/>
    <property type="evidence" value="ECO:0007669"/>
    <property type="project" value="TreeGrafter"/>
</dbReference>
<dbReference type="GO" id="GO:0070403">
    <property type="term" value="F:NAD+ binding"/>
    <property type="evidence" value="ECO:0007669"/>
    <property type="project" value="InterPro"/>
</dbReference>
<dbReference type="PROSITE" id="PS50305">
    <property type="entry name" value="SIRTUIN"/>
    <property type="match status" value="1"/>
</dbReference>
<keyword evidence="7" id="KW-1185">Reference proteome</keyword>
<dbReference type="GO" id="GO:0005634">
    <property type="term" value="C:nucleus"/>
    <property type="evidence" value="ECO:0007669"/>
    <property type="project" value="TreeGrafter"/>
</dbReference>
<comment type="similarity">
    <text evidence="1">Belongs to the sirtuin family. Class I subfamily.</text>
</comment>
<dbReference type="EMBL" id="ML995494">
    <property type="protein sequence ID" value="KAF2138918.1"/>
    <property type="molecule type" value="Genomic_DNA"/>
</dbReference>
<accession>A0A6A6B5L5</accession>
<feature type="domain" description="Deacetylase sirtuin-type" evidence="5">
    <location>
        <begin position="47"/>
        <end position="331"/>
    </location>
</feature>
<gene>
    <name evidence="6" type="ORF">K452DRAFT_320585</name>
</gene>
<dbReference type="InterPro" id="IPR029035">
    <property type="entry name" value="DHS-like_NAD/FAD-binding_dom"/>
</dbReference>
<dbReference type="GeneID" id="54301831"/>
<dbReference type="OrthoDB" id="424302at2759"/>
<dbReference type="PANTHER" id="PTHR11085:SF10">
    <property type="entry name" value="NAD-DEPENDENT PROTEIN DEACYLASE SIRTUIN-5, MITOCHONDRIAL-RELATED"/>
    <property type="match status" value="1"/>
</dbReference>
<dbReference type="Gene3D" id="3.30.1600.10">
    <property type="entry name" value="SIR2/SIRT2 'Small Domain"/>
    <property type="match status" value="1"/>
</dbReference>
<keyword evidence="4" id="KW-0862">Zinc</keyword>
<dbReference type="InterPro" id="IPR050134">
    <property type="entry name" value="NAD-dep_sirtuin_deacylases"/>
</dbReference>
<evidence type="ECO:0000256" key="3">
    <source>
        <dbReference type="ARBA" id="ARBA00023027"/>
    </source>
</evidence>
<evidence type="ECO:0000313" key="6">
    <source>
        <dbReference type="EMBL" id="KAF2138918.1"/>
    </source>
</evidence>
<evidence type="ECO:0000256" key="4">
    <source>
        <dbReference type="PROSITE-ProRule" id="PRU00236"/>
    </source>
</evidence>
<protein>
    <recommendedName>
        <fullName evidence="5">Deacetylase sirtuin-type domain-containing protein</fullName>
    </recommendedName>
</protein>
<keyword evidence="3" id="KW-0520">NAD</keyword>
<feature type="binding site" evidence="4">
    <location>
        <position position="177"/>
    </location>
    <ligand>
        <name>Zn(2+)</name>
        <dbReference type="ChEBI" id="CHEBI:29105"/>
    </ligand>
</feature>
<keyword evidence="4" id="KW-0479">Metal-binding</keyword>
<evidence type="ECO:0000313" key="7">
    <source>
        <dbReference type="Proteomes" id="UP000799438"/>
    </source>
</evidence>
<dbReference type="InterPro" id="IPR026591">
    <property type="entry name" value="Sirtuin_cat_small_dom_sf"/>
</dbReference>
<organism evidence="6 7">
    <name type="scientific">Aplosporella prunicola CBS 121167</name>
    <dbReference type="NCBI Taxonomy" id="1176127"/>
    <lineage>
        <taxon>Eukaryota</taxon>
        <taxon>Fungi</taxon>
        <taxon>Dikarya</taxon>
        <taxon>Ascomycota</taxon>
        <taxon>Pezizomycotina</taxon>
        <taxon>Dothideomycetes</taxon>
        <taxon>Dothideomycetes incertae sedis</taxon>
        <taxon>Botryosphaeriales</taxon>
        <taxon>Aplosporellaceae</taxon>
        <taxon>Aplosporella</taxon>
    </lineage>
</organism>
<feature type="binding site" evidence="4">
    <location>
        <position position="227"/>
    </location>
    <ligand>
        <name>Zn(2+)</name>
        <dbReference type="ChEBI" id="CHEBI:29105"/>
    </ligand>
</feature>
<dbReference type="PANTHER" id="PTHR11085">
    <property type="entry name" value="NAD-DEPENDENT PROTEIN DEACYLASE SIRTUIN-5, MITOCHONDRIAL-RELATED"/>
    <property type="match status" value="1"/>
</dbReference>
<dbReference type="SUPFAM" id="SSF52467">
    <property type="entry name" value="DHS-like NAD/FAD-binding domain"/>
    <property type="match status" value="1"/>
</dbReference>
<keyword evidence="2" id="KW-0808">Transferase</keyword>
<dbReference type="Pfam" id="PF02146">
    <property type="entry name" value="SIR2"/>
    <property type="match status" value="1"/>
</dbReference>
<evidence type="ECO:0000256" key="2">
    <source>
        <dbReference type="ARBA" id="ARBA00022679"/>
    </source>
</evidence>
<feature type="binding site" evidence="4">
    <location>
        <position position="182"/>
    </location>
    <ligand>
        <name>Zn(2+)</name>
        <dbReference type="ChEBI" id="CHEBI:29105"/>
    </ligand>
</feature>
<dbReference type="Gene3D" id="3.40.50.1220">
    <property type="entry name" value="TPP-binding domain"/>
    <property type="match status" value="1"/>
</dbReference>
<feature type="active site" description="Proton acceptor" evidence="4">
    <location>
        <position position="169"/>
    </location>
</feature>
<evidence type="ECO:0000256" key="1">
    <source>
        <dbReference type="ARBA" id="ARBA00006924"/>
    </source>
</evidence>
<name>A0A6A6B5L5_9PEZI</name>
<proteinExistence type="inferred from homology"/>